<feature type="region of interest" description="Disordered" evidence="1">
    <location>
        <begin position="91"/>
        <end position="113"/>
    </location>
</feature>
<reference evidence="2 3" key="1">
    <citation type="submission" date="2020-08" db="EMBL/GenBank/DDBJ databases">
        <authorList>
            <person name="Seo M.-J."/>
        </authorList>
    </citation>
    <scope>NUCLEOTIDE SEQUENCE [LARGE SCALE GENOMIC DNA]</scope>
    <source>
        <strain evidence="2 3">KIGAM211</strain>
    </source>
</reference>
<organism evidence="2 3">
    <name type="scientific">Nocardioides luti</name>
    <dbReference type="NCBI Taxonomy" id="2761101"/>
    <lineage>
        <taxon>Bacteria</taxon>
        <taxon>Bacillati</taxon>
        <taxon>Actinomycetota</taxon>
        <taxon>Actinomycetes</taxon>
        <taxon>Propionibacteriales</taxon>
        <taxon>Nocardioidaceae</taxon>
        <taxon>Nocardioides</taxon>
    </lineage>
</organism>
<dbReference type="AlphaFoldDB" id="A0A7X0VBQ8"/>
<name>A0A7X0VBQ8_9ACTN</name>
<keyword evidence="3" id="KW-1185">Reference proteome</keyword>
<gene>
    <name evidence="2" type="ORF">H5V45_16595</name>
</gene>
<evidence type="ECO:0000313" key="2">
    <source>
        <dbReference type="EMBL" id="MBB6628946.1"/>
    </source>
</evidence>
<evidence type="ECO:0000313" key="3">
    <source>
        <dbReference type="Proteomes" id="UP000523955"/>
    </source>
</evidence>
<sequence length="129" mass="14447">MRAHDDLDWQRLLAYVGSWALVREVPGGLEVTFETADGAPRTVEVVMTPDEWSTHLGVVHGSDDPGVTWLRERVLATPEGTAFLVFSTHDWEPSPTRELPEEPDGGPGEWFVRNRDGSVSYFRDALEPD</sequence>
<evidence type="ECO:0000256" key="1">
    <source>
        <dbReference type="SAM" id="MobiDB-lite"/>
    </source>
</evidence>
<dbReference type="RefSeq" id="WP_185253954.1">
    <property type="nucleotide sequence ID" value="NZ_JACKXE010000001.1"/>
</dbReference>
<accession>A0A7X0VBQ8</accession>
<comment type="caution">
    <text evidence="2">The sequence shown here is derived from an EMBL/GenBank/DDBJ whole genome shotgun (WGS) entry which is preliminary data.</text>
</comment>
<proteinExistence type="predicted"/>
<protein>
    <submittedName>
        <fullName evidence="2">Uncharacterized protein</fullName>
    </submittedName>
</protein>
<dbReference type="Proteomes" id="UP000523955">
    <property type="component" value="Unassembled WGS sequence"/>
</dbReference>
<dbReference type="EMBL" id="JACKXE010000001">
    <property type="protein sequence ID" value="MBB6628946.1"/>
    <property type="molecule type" value="Genomic_DNA"/>
</dbReference>